<dbReference type="EMBL" id="MN740041">
    <property type="protein sequence ID" value="QHT85254.1"/>
    <property type="molecule type" value="Genomic_DNA"/>
</dbReference>
<organism evidence="1">
    <name type="scientific">viral metagenome</name>
    <dbReference type="NCBI Taxonomy" id="1070528"/>
    <lineage>
        <taxon>unclassified sequences</taxon>
        <taxon>metagenomes</taxon>
        <taxon>organismal metagenomes</taxon>
    </lineage>
</organism>
<dbReference type="AlphaFoldDB" id="A0A6C0HXG6"/>
<reference evidence="1" key="1">
    <citation type="journal article" date="2020" name="Nature">
        <title>Giant virus diversity and host interactions through global metagenomics.</title>
        <authorList>
            <person name="Schulz F."/>
            <person name="Roux S."/>
            <person name="Paez-Espino D."/>
            <person name="Jungbluth S."/>
            <person name="Walsh D.A."/>
            <person name="Denef V.J."/>
            <person name="McMahon K.D."/>
            <person name="Konstantinidis K.T."/>
            <person name="Eloe-Fadrosh E.A."/>
            <person name="Kyrpides N.C."/>
            <person name="Woyke T."/>
        </authorList>
    </citation>
    <scope>NUCLEOTIDE SEQUENCE</scope>
    <source>
        <strain evidence="1">GVMAG-M-3300023184-17</strain>
    </source>
</reference>
<accession>A0A6C0HXG6</accession>
<proteinExistence type="predicted"/>
<sequence>MKLYMGALLVTFLFFMTAIGKKVNETFVTKESDRPEVLLDLPLQPVIKAQDLNYGSLVKYEYRTPMASYEQVTNNRKWKTPENGRALFPPINGASLYAI</sequence>
<evidence type="ECO:0000313" key="1">
    <source>
        <dbReference type="EMBL" id="QHT85254.1"/>
    </source>
</evidence>
<name>A0A6C0HXG6_9ZZZZ</name>
<protein>
    <submittedName>
        <fullName evidence="1">Uncharacterized protein</fullName>
    </submittedName>
</protein>